<keyword evidence="2 5" id="KW-0489">Methyltransferase</keyword>
<evidence type="ECO:0000256" key="2">
    <source>
        <dbReference type="ARBA" id="ARBA00022603"/>
    </source>
</evidence>
<evidence type="ECO:0000259" key="4">
    <source>
        <dbReference type="Pfam" id="PF01555"/>
    </source>
</evidence>
<sequence>MNYYFSENKQIKLYNEDCIIIMQKLLDIGMANKIDLIVCDPPYRVTSRGNAGNSGGMLQDKINRQGKVFKHNDLDCKDWFKLCYELLKDGGHCYIMCNHTNLQNYLNVAKDNGFHFIKSLIWNKGNKIMGQYYMSQFEYILFFRKGKGVKINNCGTSDILNVPNIKLKDSEGRVVHPTFKPVELMKILIENSSKEKELILDFACGVGSTLLACQELNRQGIGCEIDENYYEIAIKRLKGESL</sequence>
<dbReference type="PRINTS" id="PR00508">
    <property type="entry name" value="S21N4MTFRASE"/>
</dbReference>
<accession>A0A8S5R570</accession>
<dbReference type="InterPro" id="IPR001091">
    <property type="entry name" value="RM_Methyltransferase"/>
</dbReference>
<evidence type="ECO:0000256" key="1">
    <source>
        <dbReference type="ARBA" id="ARBA00006594"/>
    </source>
</evidence>
<dbReference type="GO" id="GO:0003677">
    <property type="term" value="F:DNA binding"/>
    <property type="evidence" value="ECO:0007669"/>
    <property type="project" value="InterPro"/>
</dbReference>
<dbReference type="PANTHER" id="PTHR13370">
    <property type="entry name" value="RNA METHYLASE-RELATED"/>
    <property type="match status" value="1"/>
</dbReference>
<dbReference type="InterPro" id="IPR002052">
    <property type="entry name" value="DNA_methylase_N6_adenine_CS"/>
</dbReference>
<dbReference type="Gene3D" id="3.40.50.150">
    <property type="entry name" value="Vaccinia Virus protein VP39"/>
    <property type="match status" value="1"/>
</dbReference>
<dbReference type="PROSITE" id="PS00092">
    <property type="entry name" value="N6_MTASE"/>
    <property type="match status" value="1"/>
</dbReference>
<dbReference type="InterPro" id="IPR029063">
    <property type="entry name" value="SAM-dependent_MTases_sf"/>
</dbReference>
<evidence type="ECO:0000313" key="5">
    <source>
        <dbReference type="EMBL" id="DAE26583.1"/>
    </source>
</evidence>
<dbReference type="Pfam" id="PF01555">
    <property type="entry name" value="N6_N4_Mtase"/>
    <property type="match status" value="1"/>
</dbReference>
<proteinExistence type="inferred from homology"/>
<dbReference type="InterPro" id="IPR002941">
    <property type="entry name" value="DNA_methylase_N4/N6"/>
</dbReference>
<evidence type="ECO:0000256" key="3">
    <source>
        <dbReference type="ARBA" id="ARBA00022679"/>
    </source>
</evidence>
<organism evidence="5">
    <name type="scientific">Ackermannviridae sp. ctaCq7</name>
    <dbReference type="NCBI Taxonomy" id="2827294"/>
    <lineage>
        <taxon>Viruses</taxon>
        <taxon>Duplodnaviria</taxon>
        <taxon>Heunggongvirae</taxon>
        <taxon>Uroviricota</taxon>
        <taxon>Caudoviricetes</taxon>
        <taxon>Pantevenvirales</taxon>
        <taxon>Ackermannviridae</taxon>
    </lineage>
</organism>
<dbReference type="EMBL" id="BK015821">
    <property type="protein sequence ID" value="DAE26583.1"/>
    <property type="molecule type" value="Genomic_DNA"/>
</dbReference>
<dbReference type="GO" id="GO:0008170">
    <property type="term" value="F:N-methyltransferase activity"/>
    <property type="evidence" value="ECO:0007669"/>
    <property type="project" value="InterPro"/>
</dbReference>
<protein>
    <submittedName>
        <fullName evidence="5">Adenine-specific methyltransferase</fullName>
    </submittedName>
</protein>
<comment type="similarity">
    <text evidence="1">Belongs to the N(4)/N(6)-methyltransferase family.</text>
</comment>
<dbReference type="PANTHER" id="PTHR13370:SF24">
    <property type="entry name" value="TYPE III RESTRICTION-MODIFICATION ENZYME STYLTI MOD SUBUNIT"/>
    <property type="match status" value="1"/>
</dbReference>
<feature type="domain" description="DNA methylase N-4/N-6" evidence="4">
    <location>
        <begin position="34"/>
        <end position="234"/>
    </location>
</feature>
<keyword evidence="3" id="KW-0808">Transferase</keyword>
<dbReference type="SUPFAM" id="SSF53335">
    <property type="entry name" value="S-adenosyl-L-methionine-dependent methyltransferases"/>
    <property type="match status" value="1"/>
</dbReference>
<dbReference type="GO" id="GO:0032259">
    <property type="term" value="P:methylation"/>
    <property type="evidence" value="ECO:0007669"/>
    <property type="project" value="UniProtKB-KW"/>
</dbReference>
<reference evidence="5" key="1">
    <citation type="journal article" date="2021" name="Proc. Natl. Acad. Sci. U.S.A.">
        <title>A Catalog of Tens of Thousands of Viruses from Human Metagenomes Reveals Hidden Associations with Chronic Diseases.</title>
        <authorList>
            <person name="Tisza M.J."/>
            <person name="Buck C.B."/>
        </authorList>
    </citation>
    <scope>NUCLEOTIDE SEQUENCE</scope>
    <source>
        <strain evidence="5">CtaCq7</strain>
    </source>
</reference>
<name>A0A8S5R570_9CAUD</name>